<dbReference type="AlphaFoldDB" id="B3RJE7"/>
<evidence type="ECO:0000256" key="6">
    <source>
        <dbReference type="SAM" id="Phobius"/>
    </source>
</evidence>
<keyword evidence="3 6" id="KW-1133">Transmembrane helix</keyword>
<evidence type="ECO:0000256" key="1">
    <source>
        <dbReference type="ARBA" id="ARBA00004370"/>
    </source>
</evidence>
<keyword evidence="4 6" id="KW-0472">Membrane</keyword>
<dbReference type="OrthoDB" id="10042731at2759"/>
<dbReference type="RefSeq" id="XP_002108281.1">
    <property type="nucleotide sequence ID" value="XM_002108245.1"/>
</dbReference>
<feature type="transmembrane region" description="Helical" evidence="6">
    <location>
        <begin position="237"/>
        <end position="255"/>
    </location>
</feature>
<dbReference type="InParanoid" id="B3RJE7"/>
<keyword evidence="5" id="KW-0297">G-protein coupled receptor</keyword>
<sequence length="320" mass="36460">MNFSSVTPTPAIHLQVPLIIHIMYGILSNIAIIGNLLVLIVSIHSRSVIKGPLHTLIFCLAIMDMMTGIVAFITPGFAFAYDTFPYPNGTAGLLYCRLIDSEYFFFSFGFVSIYIVLLISLERWCAIAKPWRYQIVFSVKNCRITVLIIVVLQLSLTLENTLNMNHKSGNIPPCIWGSIFADALARNVFFIVMETIRLFIPVCIIVLCYLDIARRLLSRAKIGHTENTIKAAARRRATVMAFSASIMLIICWLPNELYFTLYQFKVIDLDEILHKTFKILIIFNSSINPFVYASTNELYRNGLFKLFAYSRWRCYSSSKA</sequence>
<keyword evidence="5" id="KW-0807">Transducer</keyword>
<accession>B3RJE7</accession>
<evidence type="ECO:0000313" key="8">
    <source>
        <dbReference type="EMBL" id="EDV29079.1"/>
    </source>
</evidence>
<reference evidence="8 9" key="1">
    <citation type="journal article" date="2008" name="Nature">
        <title>The Trichoplax genome and the nature of placozoans.</title>
        <authorList>
            <person name="Srivastava M."/>
            <person name="Begovic E."/>
            <person name="Chapman J."/>
            <person name="Putnam N.H."/>
            <person name="Hellsten U."/>
            <person name="Kawashima T."/>
            <person name="Kuo A."/>
            <person name="Mitros T."/>
            <person name="Salamov A."/>
            <person name="Carpenter M.L."/>
            <person name="Signorovitch A.Y."/>
            <person name="Moreno M.A."/>
            <person name="Kamm K."/>
            <person name="Grimwood J."/>
            <person name="Schmutz J."/>
            <person name="Shapiro H."/>
            <person name="Grigoriev I.V."/>
            <person name="Buss L.W."/>
            <person name="Schierwater B."/>
            <person name="Dellaporta S.L."/>
            <person name="Rokhsar D.S."/>
        </authorList>
    </citation>
    <scope>NUCLEOTIDE SEQUENCE [LARGE SCALE GENOMIC DNA]</scope>
    <source>
        <strain evidence="8 9">Grell-BS-1999</strain>
    </source>
</reference>
<gene>
    <name evidence="8" type="ORF">TRIADDRAFT_52598</name>
</gene>
<evidence type="ECO:0000256" key="5">
    <source>
        <dbReference type="RuleBase" id="RU000688"/>
    </source>
</evidence>
<protein>
    <recommendedName>
        <fullName evidence="7">G-protein coupled receptors family 1 profile domain-containing protein</fullName>
    </recommendedName>
</protein>
<dbReference type="OMA" id="CINPWLY"/>
<feature type="transmembrane region" description="Helical" evidence="6">
    <location>
        <begin position="20"/>
        <end position="43"/>
    </location>
</feature>
<dbReference type="HOGENOM" id="CLU_009579_6_0_1"/>
<dbReference type="PhylomeDB" id="B3RJE7"/>
<dbReference type="CDD" id="cd00637">
    <property type="entry name" value="7tm_classA_rhodopsin-like"/>
    <property type="match status" value="1"/>
</dbReference>
<feature type="transmembrane region" description="Helical" evidence="6">
    <location>
        <begin position="142"/>
        <end position="158"/>
    </location>
</feature>
<dbReference type="GeneID" id="6750227"/>
<dbReference type="STRING" id="10228.B3RJE7"/>
<keyword evidence="9" id="KW-1185">Reference proteome</keyword>
<dbReference type="PROSITE" id="PS50262">
    <property type="entry name" value="G_PROTEIN_RECEP_F1_2"/>
    <property type="match status" value="1"/>
</dbReference>
<evidence type="ECO:0000256" key="2">
    <source>
        <dbReference type="ARBA" id="ARBA00022692"/>
    </source>
</evidence>
<dbReference type="eggNOG" id="KOG3656">
    <property type="taxonomic scope" value="Eukaryota"/>
</dbReference>
<feature type="transmembrane region" description="Helical" evidence="6">
    <location>
        <begin position="188"/>
        <end position="210"/>
    </location>
</feature>
<dbReference type="GO" id="GO:0016020">
    <property type="term" value="C:membrane"/>
    <property type="evidence" value="ECO:0007669"/>
    <property type="project" value="UniProtKB-SubCell"/>
</dbReference>
<dbReference type="FunCoup" id="B3RJE7">
    <property type="interactions" value="99"/>
</dbReference>
<dbReference type="PANTHER" id="PTHR45698:SF1">
    <property type="entry name" value="TRACE AMINE-ASSOCIATED RECEPTOR 13C-LIKE"/>
    <property type="match status" value="1"/>
</dbReference>
<keyword evidence="5" id="KW-0675">Receptor</keyword>
<comment type="subcellular location">
    <subcellularLocation>
        <location evidence="1">Membrane</location>
    </subcellularLocation>
</comment>
<dbReference type="InterPro" id="IPR000276">
    <property type="entry name" value="GPCR_Rhodpsn"/>
</dbReference>
<dbReference type="PROSITE" id="PS00237">
    <property type="entry name" value="G_PROTEIN_RECEP_F1_1"/>
    <property type="match status" value="1"/>
</dbReference>
<evidence type="ECO:0000256" key="3">
    <source>
        <dbReference type="ARBA" id="ARBA00022989"/>
    </source>
</evidence>
<evidence type="ECO:0000313" key="9">
    <source>
        <dbReference type="Proteomes" id="UP000009022"/>
    </source>
</evidence>
<evidence type="ECO:0000259" key="7">
    <source>
        <dbReference type="PROSITE" id="PS50262"/>
    </source>
</evidence>
<dbReference type="EMBL" id="DS985241">
    <property type="protein sequence ID" value="EDV29079.1"/>
    <property type="molecule type" value="Genomic_DNA"/>
</dbReference>
<organism evidence="8 9">
    <name type="scientific">Trichoplax adhaerens</name>
    <name type="common">Trichoplax reptans</name>
    <dbReference type="NCBI Taxonomy" id="10228"/>
    <lineage>
        <taxon>Eukaryota</taxon>
        <taxon>Metazoa</taxon>
        <taxon>Placozoa</taxon>
        <taxon>Uniplacotomia</taxon>
        <taxon>Trichoplacea</taxon>
        <taxon>Trichoplacidae</taxon>
        <taxon>Trichoplax</taxon>
    </lineage>
</organism>
<dbReference type="PRINTS" id="PR00237">
    <property type="entry name" value="GPCRRHODOPSN"/>
</dbReference>
<dbReference type="CTD" id="6750227"/>
<dbReference type="Proteomes" id="UP000009022">
    <property type="component" value="Unassembled WGS sequence"/>
</dbReference>
<dbReference type="SUPFAM" id="SSF81321">
    <property type="entry name" value="Family A G protein-coupled receptor-like"/>
    <property type="match status" value="1"/>
</dbReference>
<comment type="similarity">
    <text evidence="5">Belongs to the G-protein coupled receptor 1 family.</text>
</comment>
<dbReference type="GO" id="GO:0004930">
    <property type="term" value="F:G protein-coupled receptor activity"/>
    <property type="evidence" value="ECO:0007669"/>
    <property type="project" value="UniProtKB-KW"/>
</dbReference>
<dbReference type="PANTHER" id="PTHR45698">
    <property type="entry name" value="TRACE AMINE-ASSOCIATED RECEPTOR 19N-RELATED"/>
    <property type="match status" value="1"/>
</dbReference>
<keyword evidence="2 5" id="KW-0812">Transmembrane</keyword>
<feature type="transmembrane region" description="Helical" evidence="6">
    <location>
        <begin position="55"/>
        <end position="81"/>
    </location>
</feature>
<feature type="domain" description="G-protein coupled receptors family 1 profile" evidence="7">
    <location>
        <begin position="34"/>
        <end position="292"/>
    </location>
</feature>
<feature type="transmembrane region" description="Helical" evidence="6">
    <location>
        <begin position="101"/>
        <end position="121"/>
    </location>
</feature>
<proteinExistence type="inferred from homology"/>
<dbReference type="Gene3D" id="1.20.1070.10">
    <property type="entry name" value="Rhodopsin 7-helix transmembrane proteins"/>
    <property type="match status" value="1"/>
</dbReference>
<dbReference type="KEGG" id="tad:TRIADDRAFT_52598"/>
<evidence type="ECO:0000256" key="4">
    <source>
        <dbReference type="ARBA" id="ARBA00023136"/>
    </source>
</evidence>
<name>B3RJE7_TRIAD</name>
<dbReference type="Pfam" id="PF00001">
    <property type="entry name" value="7tm_1"/>
    <property type="match status" value="1"/>
</dbReference>
<dbReference type="InterPro" id="IPR017452">
    <property type="entry name" value="GPCR_Rhodpsn_7TM"/>
</dbReference>